<proteinExistence type="predicted"/>
<protein>
    <recommendedName>
        <fullName evidence="1">Antitoxin FitA-like ribbon-helix-helix domain-containing protein</fullName>
    </recommendedName>
</protein>
<dbReference type="SUPFAM" id="SSF47598">
    <property type="entry name" value="Ribbon-helix-helix"/>
    <property type="match status" value="1"/>
</dbReference>
<feature type="domain" description="Antitoxin FitA-like ribbon-helix-helix" evidence="1">
    <location>
        <begin position="2"/>
        <end position="39"/>
    </location>
</feature>
<dbReference type="InterPro" id="IPR010985">
    <property type="entry name" value="Ribbon_hlx_hlx"/>
</dbReference>
<evidence type="ECO:0000313" key="2">
    <source>
        <dbReference type="EMBL" id="VAW31675.1"/>
    </source>
</evidence>
<dbReference type="InterPro" id="IPR053853">
    <property type="entry name" value="FitA-like_RHH"/>
</dbReference>
<dbReference type="Pfam" id="PF22513">
    <property type="entry name" value="FitA-like_RHH"/>
    <property type="match status" value="1"/>
</dbReference>
<sequence>MATLTVKNVPDDLYEKLKVAAAANRRSINNEVITIIERAIEHQTENPYEVQARVRQLREKLDIYVTEEEINAAKNEGRP</sequence>
<name>A0A3B0UKW2_9ZZZZ</name>
<dbReference type="GO" id="GO:0006355">
    <property type="term" value="P:regulation of DNA-templated transcription"/>
    <property type="evidence" value="ECO:0007669"/>
    <property type="project" value="InterPro"/>
</dbReference>
<dbReference type="InterPro" id="IPR013321">
    <property type="entry name" value="Arc_rbn_hlx_hlx"/>
</dbReference>
<dbReference type="AlphaFoldDB" id="A0A3B0UKW2"/>
<reference evidence="2" key="1">
    <citation type="submission" date="2018-06" db="EMBL/GenBank/DDBJ databases">
        <authorList>
            <person name="Zhirakovskaya E."/>
        </authorList>
    </citation>
    <scope>NUCLEOTIDE SEQUENCE</scope>
</reference>
<dbReference type="Gene3D" id="1.10.1220.10">
    <property type="entry name" value="Met repressor-like"/>
    <property type="match status" value="1"/>
</dbReference>
<evidence type="ECO:0000259" key="1">
    <source>
        <dbReference type="Pfam" id="PF22513"/>
    </source>
</evidence>
<organism evidence="2">
    <name type="scientific">hydrothermal vent metagenome</name>
    <dbReference type="NCBI Taxonomy" id="652676"/>
    <lineage>
        <taxon>unclassified sequences</taxon>
        <taxon>metagenomes</taxon>
        <taxon>ecological metagenomes</taxon>
    </lineage>
</organism>
<gene>
    <name evidence="2" type="ORF">MNBD_CHLOROFLEXI01-4507</name>
</gene>
<accession>A0A3B0UKW2</accession>
<dbReference type="EMBL" id="UOEU01000269">
    <property type="protein sequence ID" value="VAW31675.1"/>
    <property type="molecule type" value="Genomic_DNA"/>
</dbReference>